<evidence type="ECO:0000256" key="10">
    <source>
        <dbReference type="SAM" id="MobiDB-lite"/>
    </source>
</evidence>
<dbReference type="Gene3D" id="4.10.1100.10">
    <property type="entry name" value="Transcription factor, SBP-box domain"/>
    <property type="match status" value="1"/>
</dbReference>
<dbReference type="EMBL" id="JAMYWD010000009">
    <property type="protein sequence ID" value="KAJ4961621.1"/>
    <property type="molecule type" value="Genomic_DNA"/>
</dbReference>
<dbReference type="GO" id="GO:0005634">
    <property type="term" value="C:nucleus"/>
    <property type="evidence" value="ECO:0007669"/>
    <property type="project" value="UniProtKB-SubCell"/>
</dbReference>
<keyword evidence="7" id="KW-0804">Transcription</keyword>
<evidence type="ECO:0000256" key="2">
    <source>
        <dbReference type="ARBA" id="ARBA00022723"/>
    </source>
</evidence>
<evidence type="ECO:0000256" key="3">
    <source>
        <dbReference type="ARBA" id="ARBA00022771"/>
    </source>
</evidence>
<dbReference type="InterPro" id="IPR004333">
    <property type="entry name" value="SBP_dom"/>
</dbReference>
<dbReference type="InterPro" id="IPR036893">
    <property type="entry name" value="SBP_sf"/>
</dbReference>
<evidence type="ECO:0000256" key="9">
    <source>
        <dbReference type="PROSITE-ProRule" id="PRU00470"/>
    </source>
</evidence>
<dbReference type="OrthoDB" id="514967at2759"/>
<evidence type="ECO:0000256" key="6">
    <source>
        <dbReference type="ARBA" id="ARBA00023125"/>
    </source>
</evidence>
<keyword evidence="8" id="KW-0539">Nucleus</keyword>
<keyword evidence="2" id="KW-0479">Metal-binding</keyword>
<dbReference type="GO" id="GO:0008270">
    <property type="term" value="F:zinc ion binding"/>
    <property type="evidence" value="ECO:0007669"/>
    <property type="project" value="UniProtKB-KW"/>
</dbReference>
<evidence type="ECO:0000256" key="8">
    <source>
        <dbReference type="ARBA" id="ARBA00023242"/>
    </source>
</evidence>
<dbReference type="PROSITE" id="PS51141">
    <property type="entry name" value="ZF_SBP"/>
    <property type="match status" value="1"/>
</dbReference>
<proteinExistence type="predicted"/>
<feature type="compositionally biased region" description="Polar residues" evidence="10">
    <location>
        <begin position="224"/>
        <end position="234"/>
    </location>
</feature>
<evidence type="ECO:0000313" key="12">
    <source>
        <dbReference type="EMBL" id="KAJ4961621.1"/>
    </source>
</evidence>
<feature type="region of interest" description="Disordered" evidence="10">
    <location>
        <begin position="211"/>
        <end position="234"/>
    </location>
</feature>
<dbReference type="Pfam" id="PF03110">
    <property type="entry name" value="SBP"/>
    <property type="match status" value="1"/>
</dbReference>
<dbReference type="Proteomes" id="UP001141806">
    <property type="component" value="Unassembled WGS sequence"/>
</dbReference>
<keyword evidence="13" id="KW-1185">Reference proteome</keyword>
<dbReference type="FunFam" id="4.10.1100.10:FF:000001">
    <property type="entry name" value="Squamosa promoter-binding-like protein 14"/>
    <property type="match status" value="1"/>
</dbReference>
<evidence type="ECO:0000313" key="13">
    <source>
        <dbReference type="Proteomes" id="UP001141806"/>
    </source>
</evidence>
<keyword evidence="5" id="KW-0805">Transcription regulation</keyword>
<sequence>MESMSENEWLASPNQSSYVPVVLVKVLDLTVREIIRRGERRQGGGAEEETGRGYMDWDLKTPLWDLAELEREDIPNLTPRVRSSDFGGQKAKGDCSVDLKLGRLGDFGDGSVDKLKDQRMSTMVSASSSSSLKRARVPSTANQAASCLVDGCSSDLSNCRDYHRRHKVCEIHSKTPTVMVGGQAQRFCQQCSRFHSLAEFDEVKRSCRKRLDGHNRRRRKPQPESLSMNSGGLFSNHQGPRLLPFSSTQIFSTSSMVSAAWTGVVKTEEDATLFNHHFINRQNSFTGSFPHNYKGVGKQFPFVQSNATTLANQTAPEASVCQPLLNNIASSRSEGGRKIFSNGLTTVHDSDCALSLLSSPSTQTSGVSLSHVVQPESIHMAQPLVPGLQYSGLGRYPSSRGMEDEQVGSVLITDNGDADLHCDGIFHVGSDGSSQNVGQQTLPFSWE</sequence>
<comment type="subcellular location">
    <subcellularLocation>
        <location evidence="1">Nucleus</location>
    </subcellularLocation>
</comment>
<reference evidence="12" key="1">
    <citation type="journal article" date="2023" name="Plant J.">
        <title>The genome of the king protea, Protea cynaroides.</title>
        <authorList>
            <person name="Chang J."/>
            <person name="Duong T.A."/>
            <person name="Schoeman C."/>
            <person name="Ma X."/>
            <person name="Roodt D."/>
            <person name="Barker N."/>
            <person name="Li Z."/>
            <person name="Van de Peer Y."/>
            <person name="Mizrachi E."/>
        </authorList>
    </citation>
    <scope>NUCLEOTIDE SEQUENCE</scope>
    <source>
        <tissue evidence="12">Young leaves</tissue>
    </source>
</reference>
<keyword evidence="4" id="KW-0862">Zinc</keyword>
<evidence type="ECO:0000256" key="4">
    <source>
        <dbReference type="ARBA" id="ARBA00022833"/>
    </source>
</evidence>
<name>A0A9Q0K3D1_9MAGN</name>
<evidence type="ECO:0000256" key="5">
    <source>
        <dbReference type="ARBA" id="ARBA00023015"/>
    </source>
</evidence>
<comment type="caution">
    <text evidence="12">The sequence shown here is derived from an EMBL/GenBank/DDBJ whole genome shotgun (WGS) entry which is preliminary data.</text>
</comment>
<evidence type="ECO:0000256" key="7">
    <source>
        <dbReference type="ARBA" id="ARBA00023163"/>
    </source>
</evidence>
<gene>
    <name evidence="12" type="ORF">NE237_021531</name>
</gene>
<evidence type="ECO:0000259" key="11">
    <source>
        <dbReference type="PROSITE" id="PS51141"/>
    </source>
</evidence>
<keyword evidence="6" id="KW-0238">DNA-binding</keyword>
<feature type="domain" description="SBP-type" evidence="11">
    <location>
        <begin position="144"/>
        <end position="221"/>
    </location>
</feature>
<dbReference type="PANTHER" id="PTHR31251">
    <property type="entry name" value="SQUAMOSA PROMOTER-BINDING-LIKE PROTEIN 4"/>
    <property type="match status" value="1"/>
</dbReference>
<dbReference type="GO" id="GO:0003677">
    <property type="term" value="F:DNA binding"/>
    <property type="evidence" value="ECO:0007669"/>
    <property type="project" value="UniProtKB-KW"/>
</dbReference>
<dbReference type="AlphaFoldDB" id="A0A9Q0K3D1"/>
<dbReference type="SUPFAM" id="SSF103612">
    <property type="entry name" value="SBT domain"/>
    <property type="match status" value="1"/>
</dbReference>
<organism evidence="12 13">
    <name type="scientific">Protea cynaroides</name>
    <dbReference type="NCBI Taxonomy" id="273540"/>
    <lineage>
        <taxon>Eukaryota</taxon>
        <taxon>Viridiplantae</taxon>
        <taxon>Streptophyta</taxon>
        <taxon>Embryophyta</taxon>
        <taxon>Tracheophyta</taxon>
        <taxon>Spermatophyta</taxon>
        <taxon>Magnoliopsida</taxon>
        <taxon>Proteales</taxon>
        <taxon>Proteaceae</taxon>
        <taxon>Protea</taxon>
    </lineage>
</organism>
<dbReference type="InterPro" id="IPR044817">
    <property type="entry name" value="SBP-like"/>
</dbReference>
<evidence type="ECO:0000256" key="1">
    <source>
        <dbReference type="ARBA" id="ARBA00004123"/>
    </source>
</evidence>
<keyword evidence="3 9" id="KW-0863">Zinc-finger</keyword>
<protein>
    <recommendedName>
        <fullName evidence="11">SBP-type domain-containing protein</fullName>
    </recommendedName>
</protein>
<accession>A0A9Q0K3D1</accession>
<dbReference type="PANTHER" id="PTHR31251:SF208">
    <property type="entry name" value="SQUAMOSA PROMOTER-BINDING-LIKE PROTEIN 18"/>
    <property type="match status" value="1"/>
</dbReference>